<evidence type="ECO:0000256" key="5">
    <source>
        <dbReference type="PROSITE-ProRule" id="PRU00335"/>
    </source>
</evidence>
<organism evidence="7 8">
    <name type="scientific">Candidatus Gemmiger avicola</name>
    <dbReference type="NCBI Taxonomy" id="2838605"/>
    <lineage>
        <taxon>Bacteria</taxon>
        <taxon>Bacillati</taxon>
        <taxon>Bacillota</taxon>
        <taxon>Clostridia</taxon>
        <taxon>Eubacteriales</taxon>
        <taxon>Gemmiger</taxon>
    </lineage>
</organism>
<dbReference type="AlphaFoldDB" id="A0A9D2M5Y7"/>
<dbReference type="PANTHER" id="PTHR30055">
    <property type="entry name" value="HTH-TYPE TRANSCRIPTIONAL REGULATOR RUTR"/>
    <property type="match status" value="1"/>
</dbReference>
<dbReference type="InterPro" id="IPR001647">
    <property type="entry name" value="HTH_TetR"/>
</dbReference>
<evidence type="ECO:0000259" key="6">
    <source>
        <dbReference type="PROSITE" id="PS50977"/>
    </source>
</evidence>
<dbReference type="GO" id="GO:0000976">
    <property type="term" value="F:transcription cis-regulatory region binding"/>
    <property type="evidence" value="ECO:0007669"/>
    <property type="project" value="TreeGrafter"/>
</dbReference>
<proteinExistence type="predicted"/>
<protein>
    <submittedName>
        <fullName evidence="7">TetR/AcrR family transcriptional regulator</fullName>
    </submittedName>
</protein>
<dbReference type="SUPFAM" id="SSF46689">
    <property type="entry name" value="Homeodomain-like"/>
    <property type="match status" value="1"/>
</dbReference>
<feature type="DNA-binding region" description="H-T-H motif" evidence="5">
    <location>
        <begin position="32"/>
        <end position="51"/>
    </location>
</feature>
<dbReference type="PANTHER" id="PTHR30055:SF175">
    <property type="entry name" value="HTH-TYPE TRANSCRIPTIONAL REPRESSOR KSTR2"/>
    <property type="match status" value="1"/>
</dbReference>
<dbReference type="InterPro" id="IPR050109">
    <property type="entry name" value="HTH-type_TetR-like_transc_reg"/>
</dbReference>
<dbReference type="Pfam" id="PF00440">
    <property type="entry name" value="TetR_N"/>
    <property type="match status" value="1"/>
</dbReference>
<evidence type="ECO:0000313" key="7">
    <source>
        <dbReference type="EMBL" id="HJB41827.1"/>
    </source>
</evidence>
<keyword evidence="1" id="KW-0678">Repressor</keyword>
<keyword evidence="4" id="KW-0804">Transcription</keyword>
<sequence length="231" mass="26455">MARNKYPEITQEKILDVAQRLFLEKGYENTTIQDIVDELGGLTKGAVYHHFKSKEEIMDAVGDRMFFENNPFEAVKKRTDLNGLEKLREAIRLNQTDKARTDMTVQSIPLTYSPRVLVGMIDSNRRILTPYFLALIEEGNRDGSIHTDYPREIAELLPLLTSLWLLPSVFPATRAEMRRKFSFLGDMLEKMGVPLFDDSIRTLVNDFFEQIPEQAPQPPAGLPIDPAQNQK</sequence>
<dbReference type="InterPro" id="IPR009057">
    <property type="entry name" value="Homeodomain-like_sf"/>
</dbReference>
<reference evidence="7" key="1">
    <citation type="journal article" date="2021" name="PeerJ">
        <title>Extensive microbial diversity within the chicken gut microbiome revealed by metagenomics and culture.</title>
        <authorList>
            <person name="Gilroy R."/>
            <person name="Ravi A."/>
            <person name="Getino M."/>
            <person name="Pursley I."/>
            <person name="Horton D.L."/>
            <person name="Alikhan N.F."/>
            <person name="Baker D."/>
            <person name="Gharbi K."/>
            <person name="Hall N."/>
            <person name="Watson M."/>
            <person name="Adriaenssens E.M."/>
            <person name="Foster-Nyarko E."/>
            <person name="Jarju S."/>
            <person name="Secka A."/>
            <person name="Antonio M."/>
            <person name="Oren A."/>
            <person name="Chaudhuri R.R."/>
            <person name="La Ragione R."/>
            <person name="Hildebrand F."/>
            <person name="Pallen M.J."/>
        </authorList>
    </citation>
    <scope>NUCLEOTIDE SEQUENCE</scope>
    <source>
        <strain evidence="7">ChiBcec8-13705</strain>
    </source>
</reference>
<evidence type="ECO:0000256" key="4">
    <source>
        <dbReference type="ARBA" id="ARBA00023163"/>
    </source>
</evidence>
<dbReference type="EMBL" id="DWYG01000073">
    <property type="protein sequence ID" value="HJB41827.1"/>
    <property type="molecule type" value="Genomic_DNA"/>
</dbReference>
<reference evidence="7" key="2">
    <citation type="submission" date="2021-04" db="EMBL/GenBank/DDBJ databases">
        <authorList>
            <person name="Gilroy R."/>
        </authorList>
    </citation>
    <scope>NUCLEOTIDE SEQUENCE</scope>
    <source>
        <strain evidence="7">ChiBcec8-13705</strain>
    </source>
</reference>
<dbReference type="PROSITE" id="PS50977">
    <property type="entry name" value="HTH_TETR_2"/>
    <property type="match status" value="1"/>
</dbReference>
<evidence type="ECO:0000256" key="3">
    <source>
        <dbReference type="ARBA" id="ARBA00023125"/>
    </source>
</evidence>
<evidence type="ECO:0000256" key="1">
    <source>
        <dbReference type="ARBA" id="ARBA00022491"/>
    </source>
</evidence>
<evidence type="ECO:0000313" key="8">
    <source>
        <dbReference type="Proteomes" id="UP000886803"/>
    </source>
</evidence>
<accession>A0A9D2M5Y7</accession>
<gene>
    <name evidence="7" type="ORF">H9945_04945</name>
</gene>
<feature type="domain" description="HTH tetR-type" evidence="6">
    <location>
        <begin position="8"/>
        <end position="69"/>
    </location>
</feature>
<evidence type="ECO:0000256" key="2">
    <source>
        <dbReference type="ARBA" id="ARBA00023015"/>
    </source>
</evidence>
<dbReference type="Gene3D" id="1.10.357.10">
    <property type="entry name" value="Tetracycline Repressor, domain 2"/>
    <property type="match status" value="1"/>
</dbReference>
<comment type="caution">
    <text evidence="7">The sequence shown here is derived from an EMBL/GenBank/DDBJ whole genome shotgun (WGS) entry which is preliminary data.</text>
</comment>
<dbReference type="GO" id="GO:0003700">
    <property type="term" value="F:DNA-binding transcription factor activity"/>
    <property type="evidence" value="ECO:0007669"/>
    <property type="project" value="TreeGrafter"/>
</dbReference>
<name>A0A9D2M5Y7_9FIRM</name>
<dbReference type="Proteomes" id="UP000886803">
    <property type="component" value="Unassembled WGS sequence"/>
</dbReference>
<keyword evidence="3 5" id="KW-0238">DNA-binding</keyword>
<keyword evidence="2" id="KW-0805">Transcription regulation</keyword>